<accession>A0A543BKD7</accession>
<dbReference type="InterPro" id="IPR019931">
    <property type="entry name" value="LPXTG_anchor"/>
</dbReference>
<dbReference type="InterPro" id="IPR000801">
    <property type="entry name" value="Esterase-like"/>
</dbReference>
<keyword evidence="7" id="KW-0472">Membrane</keyword>
<dbReference type="SUPFAM" id="SSF48726">
    <property type="entry name" value="Immunoglobulin"/>
    <property type="match status" value="1"/>
</dbReference>
<keyword evidence="4" id="KW-0732">Signal</keyword>
<dbReference type="InterPro" id="IPR052558">
    <property type="entry name" value="Siderophore_Hydrolase_D"/>
</dbReference>
<dbReference type="Gene3D" id="3.40.50.1820">
    <property type="entry name" value="alpha/beta hydrolase"/>
    <property type="match status" value="1"/>
</dbReference>
<comment type="caution">
    <text evidence="10">The sequence shown here is derived from an EMBL/GenBank/DDBJ whole genome shotgun (WGS) entry which is preliminary data.</text>
</comment>
<dbReference type="GO" id="GO:0005975">
    <property type="term" value="P:carbohydrate metabolic process"/>
    <property type="evidence" value="ECO:0007669"/>
    <property type="project" value="UniProtKB-ARBA"/>
</dbReference>
<evidence type="ECO:0000259" key="9">
    <source>
        <dbReference type="Pfam" id="PF07679"/>
    </source>
</evidence>
<sequence>MPYDFRGGRGVRTLVSLAAATTLITAGWAGTHASGEGASAVPAPVSASAHTAVVADEPDSFIRDVRTWLMTSEDGRTYKISVALPAGYTESGSAYRALYVTDANAEFGIAVETARLNAPGTVVVGIGYDNPGQGFAASGVPRTLDLTPTDIGAATPSGGAPEFLSFLREELVPRVERDFHVDAGDRALMGHSFGGLFATYTLLHNEGLFQRFVIASPSLWWDEHTILDVESEYAAANDALDARVFLSVGSLEETTTGFPMTSDMTRFATTLSDRAYTGLELGGHVFEDETHLSVIGASFSRGLRFIYAAPGTTIPGTELPADPVAAAPQISSHPVDVRVDEGEDARFTATATGVPAPTVHWQSRLSSSGDWVSIPDATATAYVVSGARASATGTEYRAVFRNTSGEAITDAATLTVAATGEEPGQGIPSEADLTDEMRGTVSVPDSVVRGETVPVTVGDEFAGEQVDVYLFSTPVPLGTHTVSADGVVSVVIPEDAALGAHRIAVSAAGGALLGWDTTTVVAPSAGAGTAAPATLPDTGAEIDPALVAGALLLLGAGVGLVVTARARRARQRS</sequence>
<evidence type="ECO:0000256" key="5">
    <source>
        <dbReference type="ARBA" id="ARBA00022801"/>
    </source>
</evidence>
<dbReference type="RefSeq" id="WP_141871249.1">
    <property type="nucleotide sequence ID" value="NZ_VFOX01000001.1"/>
</dbReference>
<evidence type="ECO:0000256" key="6">
    <source>
        <dbReference type="ARBA" id="ARBA00023088"/>
    </source>
</evidence>
<keyword evidence="11" id="KW-1185">Reference proteome</keyword>
<dbReference type="InterPro" id="IPR013098">
    <property type="entry name" value="Ig_I-set"/>
</dbReference>
<dbReference type="EMBL" id="VFOX01000001">
    <property type="protein sequence ID" value="TQL85284.1"/>
    <property type="molecule type" value="Genomic_DNA"/>
</dbReference>
<proteinExistence type="inferred from homology"/>
<dbReference type="GO" id="GO:0016788">
    <property type="term" value="F:hydrolase activity, acting on ester bonds"/>
    <property type="evidence" value="ECO:0007669"/>
    <property type="project" value="TreeGrafter"/>
</dbReference>
<keyword evidence="5 10" id="KW-0378">Hydrolase</keyword>
<evidence type="ECO:0000256" key="7">
    <source>
        <dbReference type="SAM" id="Phobius"/>
    </source>
</evidence>
<dbReference type="InterPro" id="IPR029058">
    <property type="entry name" value="AB_hydrolase_fold"/>
</dbReference>
<keyword evidence="7" id="KW-1133">Transmembrane helix</keyword>
<dbReference type="Proteomes" id="UP000317209">
    <property type="component" value="Unassembled WGS sequence"/>
</dbReference>
<keyword evidence="7" id="KW-0812">Transmembrane</keyword>
<feature type="transmembrane region" description="Helical" evidence="7">
    <location>
        <begin position="545"/>
        <end position="564"/>
    </location>
</feature>
<evidence type="ECO:0000256" key="1">
    <source>
        <dbReference type="ARBA" id="ARBA00005622"/>
    </source>
</evidence>
<protein>
    <submittedName>
        <fullName evidence="10">Putative alpha/beta superfamily hydrolase</fullName>
    </submittedName>
</protein>
<dbReference type="Gene3D" id="2.60.40.10">
    <property type="entry name" value="Immunoglobulins"/>
    <property type="match status" value="1"/>
</dbReference>
<dbReference type="InterPro" id="IPR013783">
    <property type="entry name" value="Ig-like_fold"/>
</dbReference>
<gene>
    <name evidence="10" type="ORF">FB560_0890</name>
</gene>
<reference evidence="10 11" key="1">
    <citation type="submission" date="2019-06" db="EMBL/GenBank/DDBJ databases">
        <title>Sequencing the genomes of 1000 actinobacteria strains.</title>
        <authorList>
            <person name="Klenk H.-P."/>
        </authorList>
    </citation>
    <scope>NUCLEOTIDE SEQUENCE [LARGE SCALE GENOMIC DNA]</scope>
    <source>
        <strain evidence="10 11">DSM 20169</strain>
    </source>
</reference>
<evidence type="ECO:0000256" key="3">
    <source>
        <dbReference type="ARBA" id="ARBA00022525"/>
    </source>
</evidence>
<name>A0A543BKD7_9MICO</name>
<dbReference type="Pfam" id="PF07679">
    <property type="entry name" value="I-set"/>
    <property type="match status" value="1"/>
</dbReference>
<feature type="domain" description="Gram-positive cocci surface proteins LPxTG" evidence="8">
    <location>
        <begin position="532"/>
        <end position="565"/>
    </location>
</feature>
<dbReference type="Pfam" id="PF00756">
    <property type="entry name" value="Esterase"/>
    <property type="match status" value="1"/>
</dbReference>
<keyword evidence="6" id="KW-0572">Peptidoglycan-anchor</keyword>
<dbReference type="AlphaFoldDB" id="A0A543BKD7"/>
<evidence type="ECO:0000259" key="8">
    <source>
        <dbReference type="Pfam" id="PF00746"/>
    </source>
</evidence>
<feature type="domain" description="Immunoglobulin I-set" evidence="9">
    <location>
        <begin position="328"/>
        <end position="407"/>
    </location>
</feature>
<evidence type="ECO:0000256" key="2">
    <source>
        <dbReference type="ARBA" id="ARBA00022512"/>
    </source>
</evidence>
<organism evidence="10 11">
    <name type="scientific">Microbacterium saperdae</name>
    <dbReference type="NCBI Taxonomy" id="69368"/>
    <lineage>
        <taxon>Bacteria</taxon>
        <taxon>Bacillati</taxon>
        <taxon>Actinomycetota</taxon>
        <taxon>Actinomycetes</taxon>
        <taxon>Micrococcales</taxon>
        <taxon>Microbacteriaceae</taxon>
        <taxon>Microbacterium</taxon>
    </lineage>
</organism>
<comment type="similarity">
    <text evidence="1">Belongs to the esterase D family.</text>
</comment>
<dbReference type="Pfam" id="PF00746">
    <property type="entry name" value="Gram_pos_anchor"/>
    <property type="match status" value="1"/>
</dbReference>
<evidence type="ECO:0000313" key="10">
    <source>
        <dbReference type="EMBL" id="TQL85284.1"/>
    </source>
</evidence>
<evidence type="ECO:0000256" key="4">
    <source>
        <dbReference type="ARBA" id="ARBA00022729"/>
    </source>
</evidence>
<dbReference type="OrthoDB" id="5380360at2"/>
<dbReference type="SUPFAM" id="SSF53474">
    <property type="entry name" value="alpha/beta-Hydrolases"/>
    <property type="match status" value="1"/>
</dbReference>
<keyword evidence="3" id="KW-0964">Secreted</keyword>
<keyword evidence="2" id="KW-0134">Cell wall</keyword>
<dbReference type="PANTHER" id="PTHR40841">
    <property type="entry name" value="SIDEROPHORE TRIACETYLFUSARININE C ESTERASE"/>
    <property type="match status" value="1"/>
</dbReference>
<dbReference type="InterPro" id="IPR036179">
    <property type="entry name" value="Ig-like_dom_sf"/>
</dbReference>
<dbReference type="PANTHER" id="PTHR40841:SF2">
    <property type="entry name" value="SIDEROPHORE-DEGRADING ESTERASE (EUROFUNG)"/>
    <property type="match status" value="1"/>
</dbReference>
<evidence type="ECO:0000313" key="11">
    <source>
        <dbReference type="Proteomes" id="UP000317209"/>
    </source>
</evidence>